<dbReference type="EMBL" id="JAEDAK010000023">
    <property type="protein sequence ID" value="MBH9579461.1"/>
    <property type="molecule type" value="Genomic_DNA"/>
</dbReference>
<dbReference type="InterPro" id="IPR020616">
    <property type="entry name" value="Thiolase_N"/>
</dbReference>
<comment type="caution">
    <text evidence="15">The sequence shown here is derived from an EMBL/GenBank/DDBJ whole genome shotgun (WGS) entry which is preliminary data.</text>
</comment>
<evidence type="ECO:0000256" key="3">
    <source>
        <dbReference type="ARBA" id="ARBA00010982"/>
    </source>
</evidence>
<dbReference type="InterPro" id="IPR012793">
    <property type="entry name" value="PcaF"/>
</dbReference>
<evidence type="ECO:0000259" key="13">
    <source>
        <dbReference type="Pfam" id="PF00108"/>
    </source>
</evidence>
<dbReference type="PIRSF" id="PIRSF000429">
    <property type="entry name" value="Ac-CoA_Ac_transf"/>
    <property type="match status" value="1"/>
</dbReference>
<proteinExistence type="inferred from homology"/>
<accession>A0A931J742</accession>
<evidence type="ECO:0000256" key="8">
    <source>
        <dbReference type="ARBA" id="ARBA00023315"/>
    </source>
</evidence>
<evidence type="ECO:0000256" key="5">
    <source>
        <dbReference type="ARBA" id="ARBA00016181"/>
    </source>
</evidence>
<dbReference type="InterPro" id="IPR016039">
    <property type="entry name" value="Thiolase-like"/>
</dbReference>
<dbReference type="SUPFAM" id="SSF53901">
    <property type="entry name" value="Thiolase-like"/>
    <property type="match status" value="2"/>
</dbReference>
<dbReference type="PANTHER" id="PTHR18919:SF107">
    <property type="entry name" value="ACETYL-COA ACETYLTRANSFERASE, CYTOSOLIC"/>
    <property type="match status" value="1"/>
</dbReference>
<dbReference type="InterPro" id="IPR020615">
    <property type="entry name" value="Thiolase_acyl_enz_int_AS"/>
</dbReference>
<evidence type="ECO:0000256" key="11">
    <source>
        <dbReference type="PIRSR" id="PIRSR000429-1"/>
    </source>
</evidence>
<dbReference type="GO" id="GO:0033812">
    <property type="term" value="F:3-oxoadipyl-CoA thiolase activity"/>
    <property type="evidence" value="ECO:0007669"/>
    <property type="project" value="UniProtKB-EC"/>
</dbReference>
<evidence type="ECO:0000313" key="15">
    <source>
        <dbReference type="EMBL" id="MBH9579461.1"/>
    </source>
</evidence>
<gene>
    <name evidence="15" type="primary">pcaF</name>
    <name evidence="15" type="ORF">I7X39_21395</name>
</gene>
<comment type="catalytic activity">
    <reaction evidence="10">
        <text>succinyl-CoA + acetyl-CoA = 3-oxoadipyl-CoA + CoA</text>
        <dbReference type="Rhea" id="RHEA:19481"/>
        <dbReference type="ChEBI" id="CHEBI:57287"/>
        <dbReference type="ChEBI" id="CHEBI:57288"/>
        <dbReference type="ChEBI" id="CHEBI:57292"/>
        <dbReference type="ChEBI" id="CHEBI:57348"/>
        <dbReference type="EC" id="2.3.1.174"/>
    </reaction>
</comment>
<dbReference type="Pfam" id="PF00108">
    <property type="entry name" value="Thiolase_N"/>
    <property type="match status" value="1"/>
</dbReference>
<dbReference type="Pfam" id="PF02803">
    <property type="entry name" value="Thiolase_C"/>
    <property type="match status" value="1"/>
</dbReference>
<keyword evidence="16" id="KW-1185">Reference proteome</keyword>
<dbReference type="FunFam" id="3.40.47.10:FF:000010">
    <property type="entry name" value="Acetyl-CoA acetyltransferase (Thiolase)"/>
    <property type="match status" value="1"/>
</dbReference>
<dbReference type="PROSITE" id="PS00737">
    <property type="entry name" value="THIOLASE_2"/>
    <property type="match status" value="1"/>
</dbReference>
<evidence type="ECO:0000256" key="4">
    <source>
        <dbReference type="ARBA" id="ARBA00012233"/>
    </source>
</evidence>
<sequence length="400" mass="41837">MTQAYLCEALRTPIGRYAGALSAVRADDLAAHVLLALRERQPNLDWSAVDDVILGCANQAGEDNRNVARMAALLAGLPLDVPGTTVNRLCGSGLDAVGLAARSIRAGDADLMIAGGVESMSRAPFVMPKATEAFARSNAVYDTTIGWRFVNPLMKALFGVDAMPETAENVATDFGISRQDQDRFALASQNKTLAARERGFFAREIVPVSIPQKKGDAILVDQDEHPRATSLEALAKLKPIVRPDGTVTAGNASGVNDGACALILASETAARIHGLTPRARVLGMATAGVAPRIMGIGPVPATRKLLARLGLTLGDFDLIELNEAFAAQGLAVLRQLEIADDDPRVNPNGGAIALGHPLGMSGARLVTTALNQLEAAGGRRALCTMCIGVGQGIALAIERL</sequence>
<comment type="similarity">
    <text evidence="3 12">Belongs to the thiolase-like superfamily. Thiolase family.</text>
</comment>
<dbReference type="InterPro" id="IPR002155">
    <property type="entry name" value="Thiolase"/>
</dbReference>
<evidence type="ECO:0000256" key="2">
    <source>
        <dbReference type="ARBA" id="ARBA00005071"/>
    </source>
</evidence>
<keyword evidence="7" id="KW-0058">Aromatic hydrocarbons catabolism</keyword>
<evidence type="ECO:0000256" key="10">
    <source>
        <dbReference type="ARBA" id="ARBA00048527"/>
    </source>
</evidence>
<feature type="active site" description="Acyl-thioester intermediate" evidence="11">
    <location>
        <position position="90"/>
    </location>
</feature>
<dbReference type="GO" id="GO:0019619">
    <property type="term" value="P:3,4-dihydroxybenzoate catabolic process"/>
    <property type="evidence" value="ECO:0007669"/>
    <property type="project" value="InterPro"/>
</dbReference>
<dbReference type="PANTHER" id="PTHR18919">
    <property type="entry name" value="ACETYL-COA C-ACYLTRANSFERASE"/>
    <property type="match status" value="1"/>
</dbReference>
<dbReference type="InterPro" id="IPR020613">
    <property type="entry name" value="Thiolase_CS"/>
</dbReference>
<feature type="active site" description="Proton acceptor" evidence="11">
    <location>
        <position position="356"/>
    </location>
</feature>
<dbReference type="InterPro" id="IPR020610">
    <property type="entry name" value="Thiolase_AS"/>
</dbReference>
<evidence type="ECO:0000313" key="16">
    <source>
        <dbReference type="Proteomes" id="UP000613266"/>
    </source>
</evidence>
<evidence type="ECO:0000256" key="9">
    <source>
        <dbReference type="ARBA" id="ARBA00041222"/>
    </source>
</evidence>
<evidence type="ECO:0000256" key="7">
    <source>
        <dbReference type="ARBA" id="ARBA00022797"/>
    </source>
</evidence>
<comment type="pathway">
    <text evidence="2">Aromatic compound metabolism; beta-ketoadipate pathway; acetyl-CoA and succinyl-CoA from 3-oxoadipate: step 2/2.</text>
</comment>
<name>A0A931J742_9BURK</name>
<organism evidence="15 16">
    <name type="scientific">Inhella proteolytica</name>
    <dbReference type="NCBI Taxonomy" id="2795029"/>
    <lineage>
        <taxon>Bacteria</taxon>
        <taxon>Pseudomonadati</taxon>
        <taxon>Pseudomonadota</taxon>
        <taxon>Betaproteobacteria</taxon>
        <taxon>Burkholderiales</taxon>
        <taxon>Sphaerotilaceae</taxon>
        <taxon>Inhella</taxon>
    </lineage>
</organism>
<dbReference type="EC" id="2.3.1.174" evidence="4"/>
<keyword evidence="8 12" id="KW-0012">Acyltransferase</keyword>
<dbReference type="RefSeq" id="WP_198113401.1">
    <property type="nucleotide sequence ID" value="NZ_JAEDAK010000023.1"/>
</dbReference>
<dbReference type="InterPro" id="IPR020617">
    <property type="entry name" value="Thiolase_C"/>
</dbReference>
<dbReference type="PROSITE" id="PS00099">
    <property type="entry name" value="THIOLASE_3"/>
    <property type="match status" value="1"/>
</dbReference>
<dbReference type="CDD" id="cd00751">
    <property type="entry name" value="thiolase"/>
    <property type="match status" value="1"/>
</dbReference>
<reference evidence="15" key="1">
    <citation type="submission" date="2020-12" db="EMBL/GenBank/DDBJ databases">
        <title>The genome sequence of Inhella sp. 1Y17.</title>
        <authorList>
            <person name="Liu Y."/>
        </authorList>
    </citation>
    <scope>NUCLEOTIDE SEQUENCE</scope>
    <source>
        <strain evidence="15">1Y17</strain>
    </source>
</reference>
<protein>
    <recommendedName>
        <fullName evidence="5">Beta-ketoadipyl-CoA thiolase</fullName>
        <ecNumber evidence="4">2.3.1.174</ecNumber>
    </recommendedName>
    <alternativeName>
        <fullName evidence="9">3-oxoadipyl-CoA thiolase</fullName>
    </alternativeName>
</protein>
<keyword evidence="6 12" id="KW-0808">Transferase</keyword>
<feature type="active site" description="Proton acceptor" evidence="11">
    <location>
        <position position="386"/>
    </location>
</feature>
<dbReference type="NCBIfam" id="NF006551">
    <property type="entry name" value="PRK09050.1"/>
    <property type="match status" value="1"/>
</dbReference>
<feature type="domain" description="Thiolase N-terminal" evidence="13">
    <location>
        <begin position="7"/>
        <end position="267"/>
    </location>
</feature>
<evidence type="ECO:0000256" key="12">
    <source>
        <dbReference type="RuleBase" id="RU003557"/>
    </source>
</evidence>
<evidence type="ECO:0000256" key="1">
    <source>
        <dbReference type="ARBA" id="ARBA00003720"/>
    </source>
</evidence>
<evidence type="ECO:0000259" key="14">
    <source>
        <dbReference type="Pfam" id="PF02803"/>
    </source>
</evidence>
<comment type="function">
    <text evidence="1">Catalyzes thiolytic cleavage of beta-ketoadipyl-CoA to succinyl-CoA and acetyl-CoA.</text>
</comment>
<dbReference type="PROSITE" id="PS00098">
    <property type="entry name" value="THIOLASE_1"/>
    <property type="match status" value="1"/>
</dbReference>
<dbReference type="Proteomes" id="UP000613266">
    <property type="component" value="Unassembled WGS sequence"/>
</dbReference>
<dbReference type="NCBIfam" id="TIGR01930">
    <property type="entry name" value="AcCoA-C-Actrans"/>
    <property type="match status" value="1"/>
</dbReference>
<dbReference type="Gene3D" id="3.40.47.10">
    <property type="match status" value="1"/>
</dbReference>
<evidence type="ECO:0000256" key="6">
    <source>
        <dbReference type="ARBA" id="ARBA00022679"/>
    </source>
</evidence>
<dbReference type="AlphaFoldDB" id="A0A931J742"/>
<feature type="domain" description="Thiolase C-terminal" evidence="14">
    <location>
        <begin position="276"/>
        <end position="399"/>
    </location>
</feature>
<dbReference type="NCBIfam" id="TIGR02430">
    <property type="entry name" value="pcaF"/>
    <property type="match status" value="1"/>
</dbReference>